<protein>
    <recommendedName>
        <fullName evidence="1">Helix-turn-helix domain-containing protein</fullName>
    </recommendedName>
</protein>
<dbReference type="InterPro" id="IPR010093">
    <property type="entry name" value="SinI_DNA-bd"/>
</dbReference>
<feature type="domain" description="Helix-turn-helix" evidence="1">
    <location>
        <begin position="47"/>
        <end position="93"/>
    </location>
</feature>
<evidence type="ECO:0000313" key="3">
    <source>
        <dbReference type="Proteomes" id="UP000216063"/>
    </source>
</evidence>
<name>A0A255DL40_9MYCO</name>
<dbReference type="GO" id="GO:0003677">
    <property type="term" value="F:DNA binding"/>
    <property type="evidence" value="ECO:0007669"/>
    <property type="project" value="InterPro"/>
</dbReference>
<evidence type="ECO:0000313" key="2">
    <source>
        <dbReference type="EMBL" id="OYN77682.1"/>
    </source>
</evidence>
<dbReference type="OrthoDB" id="4640629at2"/>
<reference evidence="2 3" key="1">
    <citation type="submission" date="2017-07" db="EMBL/GenBank/DDBJ databases">
        <title>The new phylogeny of genus Mycobacterium.</title>
        <authorList>
            <person name="Tortoli E."/>
            <person name="Trovato A."/>
            <person name="Cirillo D.M."/>
        </authorList>
    </citation>
    <scope>NUCLEOTIDE SEQUENCE [LARGE SCALE GENOMIC DNA]</scope>
    <source>
        <strain evidence="2 3">ATCC 33027</strain>
    </source>
</reference>
<keyword evidence="3" id="KW-1185">Reference proteome</keyword>
<dbReference type="AlphaFoldDB" id="A0A255DL40"/>
<gene>
    <name evidence="2" type="ORF">CG716_17470</name>
</gene>
<sequence length="103" mass="11293">MRDAQAREVLRAIGHAALALADGHTIDDSIAQRLLASQTGGTDDATLLTVPEACARLRISRWSFYELIHQNRLRTVTIGRRRFVSQPELNAFIGSLNGYGSTA</sequence>
<dbReference type="InterPro" id="IPR041657">
    <property type="entry name" value="HTH_17"/>
</dbReference>
<proteinExistence type="predicted"/>
<dbReference type="NCBIfam" id="TIGR01764">
    <property type="entry name" value="excise"/>
    <property type="match status" value="1"/>
</dbReference>
<dbReference type="Pfam" id="PF12728">
    <property type="entry name" value="HTH_17"/>
    <property type="match status" value="1"/>
</dbReference>
<accession>A0A255DL40</accession>
<organism evidence="2 3">
    <name type="scientific">Mycolicibacterium sphagni</name>
    <dbReference type="NCBI Taxonomy" id="1786"/>
    <lineage>
        <taxon>Bacteria</taxon>
        <taxon>Bacillati</taxon>
        <taxon>Actinomycetota</taxon>
        <taxon>Actinomycetes</taxon>
        <taxon>Mycobacteriales</taxon>
        <taxon>Mycobacteriaceae</taxon>
        <taxon>Mycolicibacterium</taxon>
    </lineage>
</organism>
<dbReference type="Proteomes" id="UP000216063">
    <property type="component" value="Unassembled WGS sequence"/>
</dbReference>
<dbReference type="EMBL" id="NOZR01000015">
    <property type="protein sequence ID" value="OYN77682.1"/>
    <property type="molecule type" value="Genomic_DNA"/>
</dbReference>
<comment type="caution">
    <text evidence="2">The sequence shown here is derived from an EMBL/GenBank/DDBJ whole genome shotgun (WGS) entry which is preliminary data.</text>
</comment>
<evidence type="ECO:0000259" key="1">
    <source>
        <dbReference type="Pfam" id="PF12728"/>
    </source>
</evidence>